<dbReference type="OrthoDB" id="431588at2759"/>
<proteinExistence type="predicted"/>
<dbReference type="Proteomes" id="UP000838878">
    <property type="component" value="Chromosome 13"/>
</dbReference>
<name>A0A8J9VUR2_9NEOP</name>
<keyword evidence="3" id="KW-1185">Reference proteome</keyword>
<evidence type="ECO:0000313" key="2">
    <source>
        <dbReference type="EMBL" id="CAH0718947.1"/>
    </source>
</evidence>
<reference evidence="2" key="1">
    <citation type="submission" date="2021-12" db="EMBL/GenBank/DDBJ databases">
        <authorList>
            <person name="Martin H S."/>
        </authorList>
    </citation>
    <scope>NUCLEOTIDE SEQUENCE</scope>
</reference>
<protein>
    <submittedName>
        <fullName evidence="2">Uncharacterized protein</fullName>
    </submittedName>
</protein>
<feature type="non-terminal residue" evidence="2">
    <location>
        <position position="792"/>
    </location>
</feature>
<sequence>MIQRILNANNFKCKCGSVLKEPLVSIPGCSDDFTAIAALPDEWAPRHCGQTLRNFLKENEQVYETVIKDFKQETELINKDIDEKVRFIAEVLLSEIRHNQKDLECVTNNYELYENYLPNESRNEALKHIYKLSLKRIQDLERFKLEAFVLEKQRADGLRNAIKSNFQRFIAVGHKSPRDLLHDFDENIFEINQQLLSNCRAYIELEAQLRLQLSENEFHARSALNQLCLSKTKLLRHQSAFPWTRNTVAGSKIIPKIEDDRTFNLEKLKDCTSSLLNVYQDVITKLLTYYLHSLEDLYKNILNTNSTREQKNDVLFFNDIEVIAQILQPVTDILDKMMILSNTNLDINIQKYLNNLQKSLISLKDHLHEICCILFDAGHIWDYLETRFVLGKKLTLATLEDVQAVHDTTELANEVNMNIALEQISSASDIEKLNYQFNYANSLLDKATEILYQHREVEINKIQEFINLSSILVTLFISECSCYLDKYPKALIVSDRLTNFVSTESIEEITSICNSIVEGASKTWIYEEFLVNWRNNFLESFGDSVRKISERINCETQTFVEKNGLQVNVRYSLKLTSHSIREERLKAAHEARLAQLLMHEARLTSHLDAMYNLIDELPLEASEFLGLDSPELYPFCNWIKNIQSSVEILLQQEKIDPEVKRLKMMSYSQRLTRHRQLFEESLDSAIEEYKKQIKRKIQKARISNVGFLSQVKLFGEGGNYAASEALKTFTSLVKAADALETCAHRTIDALHHRRMQLLALADHQISSQRIDDVQKYGSKNVSDKKKPLNKKK</sequence>
<accession>A0A8J9VUR2</accession>
<evidence type="ECO:0000313" key="3">
    <source>
        <dbReference type="Proteomes" id="UP000838878"/>
    </source>
</evidence>
<dbReference type="AlphaFoldDB" id="A0A8J9VUR2"/>
<gene>
    <name evidence="2" type="ORF">BINO364_LOCUS5351</name>
</gene>
<dbReference type="EMBL" id="OV170233">
    <property type="protein sequence ID" value="CAH0718947.1"/>
    <property type="molecule type" value="Genomic_DNA"/>
</dbReference>
<evidence type="ECO:0000256" key="1">
    <source>
        <dbReference type="SAM" id="MobiDB-lite"/>
    </source>
</evidence>
<feature type="region of interest" description="Disordered" evidence="1">
    <location>
        <begin position="771"/>
        <end position="792"/>
    </location>
</feature>
<organism evidence="2 3">
    <name type="scientific">Brenthis ino</name>
    <name type="common">lesser marbled fritillary</name>
    <dbReference type="NCBI Taxonomy" id="405034"/>
    <lineage>
        <taxon>Eukaryota</taxon>
        <taxon>Metazoa</taxon>
        <taxon>Ecdysozoa</taxon>
        <taxon>Arthropoda</taxon>
        <taxon>Hexapoda</taxon>
        <taxon>Insecta</taxon>
        <taxon>Pterygota</taxon>
        <taxon>Neoptera</taxon>
        <taxon>Endopterygota</taxon>
        <taxon>Lepidoptera</taxon>
        <taxon>Glossata</taxon>
        <taxon>Ditrysia</taxon>
        <taxon>Papilionoidea</taxon>
        <taxon>Nymphalidae</taxon>
        <taxon>Heliconiinae</taxon>
        <taxon>Argynnini</taxon>
        <taxon>Brenthis</taxon>
    </lineage>
</organism>